<accession>A0A0M0JP10</accession>
<reference evidence="3" key="1">
    <citation type="journal article" date="2015" name="PLoS Genet.">
        <title>Genome Sequence and Transcriptome Analyses of Chrysochromulina tobin: Metabolic Tools for Enhanced Algal Fitness in the Prominent Order Prymnesiales (Haptophyceae).</title>
        <authorList>
            <person name="Hovde B.T."/>
            <person name="Deodato C.R."/>
            <person name="Hunsperger H.M."/>
            <person name="Ryken S.A."/>
            <person name="Yost W."/>
            <person name="Jha R.K."/>
            <person name="Patterson J."/>
            <person name="Monnat R.J. Jr."/>
            <person name="Barlow S.B."/>
            <person name="Starkenburg S.R."/>
            <person name="Cattolico R.A."/>
        </authorList>
    </citation>
    <scope>NUCLEOTIDE SEQUENCE</scope>
    <source>
        <strain evidence="3">CCMP291</strain>
    </source>
</reference>
<comment type="caution">
    <text evidence="2">The sequence shown here is derived from an EMBL/GenBank/DDBJ whole genome shotgun (WGS) entry which is preliminary data.</text>
</comment>
<name>A0A0M0JP10_9EUKA</name>
<feature type="region of interest" description="Disordered" evidence="1">
    <location>
        <begin position="133"/>
        <end position="153"/>
    </location>
</feature>
<protein>
    <submittedName>
        <fullName evidence="2">Uncharacterized protein</fullName>
    </submittedName>
</protein>
<dbReference type="EMBL" id="JWZX01002582">
    <property type="protein sequence ID" value="KOO28334.1"/>
    <property type="molecule type" value="Genomic_DNA"/>
</dbReference>
<gene>
    <name evidence="2" type="ORF">Ctob_004648</name>
</gene>
<evidence type="ECO:0000256" key="1">
    <source>
        <dbReference type="SAM" id="MobiDB-lite"/>
    </source>
</evidence>
<organism evidence="2 3">
    <name type="scientific">Chrysochromulina tobinii</name>
    <dbReference type="NCBI Taxonomy" id="1460289"/>
    <lineage>
        <taxon>Eukaryota</taxon>
        <taxon>Haptista</taxon>
        <taxon>Haptophyta</taxon>
        <taxon>Prymnesiophyceae</taxon>
        <taxon>Prymnesiales</taxon>
        <taxon>Chrysochromulinaceae</taxon>
        <taxon>Chrysochromulina</taxon>
    </lineage>
</organism>
<evidence type="ECO:0000313" key="3">
    <source>
        <dbReference type="Proteomes" id="UP000037460"/>
    </source>
</evidence>
<dbReference type="AlphaFoldDB" id="A0A0M0JP10"/>
<dbReference type="Pfam" id="PF12527">
    <property type="entry name" value="DUF3727"/>
    <property type="match status" value="1"/>
</dbReference>
<evidence type="ECO:0000313" key="2">
    <source>
        <dbReference type="EMBL" id="KOO28334.1"/>
    </source>
</evidence>
<dbReference type="Proteomes" id="UP000037460">
    <property type="component" value="Unassembled WGS sequence"/>
</dbReference>
<sequence length="153" mass="17181">MQNGRLVPLDEDRMTPELVAACVKACASKDIELLETPVVMTARGSGLELIEDESLRMLEYSDDDGDDDDDSEEALVLAELKHDKLSVLVLQTLEPLYVVGKLLEEDTFEVPTDEELDAVQDTIEQLVVEFEEGFDDEDDDLLDGIEDDEDYRP</sequence>
<keyword evidence="3" id="KW-1185">Reference proteome</keyword>
<dbReference type="InterPro" id="IPR022203">
    <property type="entry name" value="DUF3727"/>
</dbReference>
<proteinExistence type="predicted"/>